<dbReference type="AlphaFoldDB" id="A0A1I7CPU5"/>
<evidence type="ECO:0000313" key="2">
    <source>
        <dbReference type="EMBL" id="SFU01424.1"/>
    </source>
</evidence>
<sequence>MPEQNSPKTNLFWLFFNPFGRISKGVYWLAIALIFCVMYIAISVTAGSLTYNESDAVDLTLAQVYNDMLATNPLLFPLILLTNFMMFMLVIKRLQDRGITGFVALTLFLPFLNLLVPIVVGFLKSEEGPNRYGPTSNSRPIKPKK</sequence>
<proteinExistence type="predicted"/>
<keyword evidence="1" id="KW-1133">Transmembrane helix</keyword>
<dbReference type="PANTHER" id="PTHR34980:SF2">
    <property type="entry name" value="INNER MEMBRANE PROTEIN YHAH-RELATED"/>
    <property type="match status" value="1"/>
</dbReference>
<reference evidence="3" key="1">
    <citation type="submission" date="2016-10" db="EMBL/GenBank/DDBJ databases">
        <authorList>
            <person name="Varghese N."/>
            <person name="Submissions S."/>
        </authorList>
    </citation>
    <scope>NUCLEOTIDE SEQUENCE [LARGE SCALE GENOMIC DNA]</scope>
    <source>
        <strain evidence="3">DSM 17465</strain>
    </source>
</reference>
<dbReference type="EMBL" id="FPBD01000006">
    <property type="protein sequence ID" value="SFU01424.1"/>
    <property type="molecule type" value="Genomic_DNA"/>
</dbReference>
<dbReference type="PANTHER" id="PTHR34980">
    <property type="entry name" value="INNER MEMBRANE PROTEIN-RELATED-RELATED"/>
    <property type="match status" value="1"/>
</dbReference>
<gene>
    <name evidence="2" type="ORF">SAMN05444141_106251</name>
</gene>
<feature type="transmembrane region" description="Helical" evidence="1">
    <location>
        <begin position="69"/>
        <end position="90"/>
    </location>
</feature>
<feature type="transmembrane region" description="Helical" evidence="1">
    <location>
        <begin position="26"/>
        <end position="49"/>
    </location>
</feature>
<dbReference type="Pfam" id="PF05656">
    <property type="entry name" value="DUF805"/>
    <property type="match status" value="1"/>
</dbReference>
<keyword evidence="1" id="KW-0812">Transmembrane</keyword>
<accession>A0A1I7CPU5</accession>
<keyword evidence="1" id="KW-0472">Membrane</keyword>
<keyword evidence="3" id="KW-1185">Reference proteome</keyword>
<evidence type="ECO:0000256" key="1">
    <source>
        <dbReference type="SAM" id="Phobius"/>
    </source>
</evidence>
<protein>
    <submittedName>
        <fullName evidence="2">Uncharacterized membrane protein YhaH, DUF805 family</fullName>
    </submittedName>
</protein>
<feature type="transmembrane region" description="Helical" evidence="1">
    <location>
        <begin position="102"/>
        <end position="123"/>
    </location>
</feature>
<dbReference type="InterPro" id="IPR008523">
    <property type="entry name" value="DUF805"/>
</dbReference>
<name>A0A1I7CPU5_9HYPH</name>
<dbReference type="GO" id="GO:0005886">
    <property type="term" value="C:plasma membrane"/>
    <property type="evidence" value="ECO:0007669"/>
    <property type="project" value="TreeGrafter"/>
</dbReference>
<organism evidence="2 3">
    <name type="scientific">Pseudovibrio denitrificans</name>
    <dbReference type="NCBI Taxonomy" id="258256"/>
    <lineage>
        <taxon>Bacteria</taxon>
        <taxon>Pseudomonadati</taxon>
        <taxon>Pseudomonadota</taxon>
        <taxon>Alphaproteobacteria</taxon>
        <taxon>Hyphomicrobiales</taxon>
        <taxon>Stappiaceae</taxon>
        <taxon>Pseudovibrio</taxon>
    </lineage>
</organism>
<dbReference type="Proteomes" id="UP000183371">
    <property type="component" value="Unassembled WGS sequence"/>
</dbReference>
<dbReference type="RefSeq" id="WP_008552419.1">
    <property type="nucleotide sequence ID" value="NZ_FPBD01000006.1"/>
</dbReference>
<evidence type="ECO:0000313" key="3">
    <source>
        <dbReference type="Proteomes" id="UP000183371"/>
    </source>
</evidence>